<comment type="caution">
    <text evidence="2">The sequence shown here is derived from an EMBL/GenBank/DDBJ whole genome shotgun (WGS) entry which is preliminary data.</text>
</comment>
<accession>A0ABT6T5W3</accession>
<proteinExistence type="predicted"/>
<feature type="region of interest" description="Disordered" evidence="1">
    <location>
        <begin position="1"/>
        <end position="53"/>
    </location>
</feature>
<gene>
    <name evidence="2" type="ORF">QIT00_31330</name>
</gene>
<name>A0ABT6T5W3_9ACTN</name>
<evidence type="ECO:0000313" key="2">
    <source>
        <dbReference type="EMBL" id="MDI3422986.1"/>
    </source>
</evidence>
<evidence type="ECO:0000256" key="1">
    <source>
        <dbReference type="SAM" id="MobiDB-lite"/>
    </source>
</evidence>
<feature type="compositionally biased region" description="Pro residues" evidence="1">
    <location>
        <begin position="32"/>
        <end position="46"/>
    </location>
</feature>
<dbReference type="EMBL" id="JASCIS010000045">
    <property type="protein sequence ID" value="MDI3422986.1"/>
    <property type="molecule type" value="Genomic_DNA"/>
</dbReference>
<dbReference type="RefSeq" id="WP_282538834.1">
    <property type="nucleotide sequence ID" value="NZ_JASCIS010000045.1"/>
</dbReference>
<reference evidence="2 3" key="1">
    <citation type="submission" date="2023-05" db="EMBL/GenBank/DDBJ databases">
        <title>Draft genome sequence of Streptomyces sp. B-S-A12 isolated from a cave soil in Thailand.</title>
        <authorList>
            <person name="Chamroensaksri N."/>
            <person name="Muangham S."/>
        </authorList>
    </citation>
    <scope>NUCLEOTIDE SEQUENCE [LARGE SCALE GENOMIC DNA]</scope>
    <source>
        <strain evidence="2 3">B-S-A12</strain>
    </source>
</reference>
<sequence length="72" mass="7559">MSSPSDGTSAAAPRASAGRWHRVGSVVRAHPDPAPPPPPLPVPPPRGASATPVYDQLVAEYRARNLTVPRSR</sequence>
<evidence type="ECO:0000313" key="3">
    <source>
        <dbReference type="Proteomes" id="UP001237105"/>
    </source>
</evidence>
<dbReference type="Proteomes" id="UP001237105">
    <property type="component" value="Unassembled WGS sequence"/>
</dbReference>
<organism evidence="2 3">
    <name type="scientific">Streptomyces luteolus</name>
    <dbReference type="NCBI Taxonomy" id="3043615"/>
    <lineage>
        <taxon>Bacteria</taxon>
        <taxon>Bacillati</taxon>
        <taxon>Actinomycetota</taxon>
        <taxon>Actinomycetes</taxon>
        <taxon>Kitasatosporales</taxon>
        <taxon>Streptomycetaceae</taxon>
        <taxon>Streptomyces</taxon>
    </lineage>
</organism>
<protein>
    <submittedName>
        <fullName evidence="2">Uncharacterized protein</fullName>
    </submittedName>
</protein>
<keyword evidence="3" id="KW-1185">Reference proteome</keyword>